<dbReference type="RefSeq" id="WP_310404022.1">
    <property type="nucleotide sequence ID" value="NZ_JAVDWW010000006.1"/>
</dbReference>
<name>A0ABU1XJV2_9NOCA</name>
<evidence type="ECO:0000313" key="2">
    <source>
        <dbReference type="EMBL" id="MDR7170237.1"/>
    </source>
</evidence>
<evidence type="ECO:0000256" key="1">
    <source>
        <dbReference type="SAM" id="MobiDB-lite"/>
    </source>
</evidence>
<comment type="caution">
    <text evidence="2">The sequence shown here is derived from an EMBL/GenBank/DDBJ whole genome shotgun (WGS) entry which is preliminary data.</text>
</comment>
<accession>A0ABU1XJV2</accession>
<proteinExistence type="predicted"/>
<feature type="region of interest" description="Disordered" evidence="1">
    <location>
        <begin position="95"/>
        <end position="116"/>
    </location>
</feature>
<dbReference type="EMBL" id="JAVDWW010000006">
    <property type="protein sequence ID" value="MDR7170237.1"/>
    <property type="molecule type" value="Genomic_DNA"/>
</dbReference>
<organism evidence="2 3">
    <name type="scientific">Nocardia kruczakiae</name>
    <dbReference type="NCBI Taxonomy" id="261477"/>
    <lineage>
        <taxon>Bacteria</taxon>
        <taxon>Bacillati</taxon>
        <taxon>Actinomycetota</taxon>
        <taxon>Actinomycetes</taxon>
        <taxon>Mycobacteriales</taxon>
        <taxon>Nocardiaceae</taxon>
        <taxon>Nocardia</taxon>
    </lineage>
</organism>
<evidence type="ECO:0000313" key="3">
    <source>
        <dbReference type="Proteomes" id="UP001251217"/>
    </source>
</evidence>
<sequence length="116" mass="12620">MADNSSGTVDVGEDLDILSEQLRGLRELAADPDLTAADGVVYDFGIRWGAMMSGRLPRVVYYRERGALSVADRDRFDRLIEEFADAATTIERLRLAPAHTTGRSEPAHSVTGGSHS</sequence>
<dbReference type="Proteomes" id="UP001251217">
    <property type="component" value="Unassembled WGS sequence"/>
</dbReference>
<protein>
    <submittedName>
        <fullName evidence="2">Uncharacterized protein</fullName>
    </submittedName>
</protein>
<reference evidence="2 3" key="1">
    <citation type="submission" date="2023-07" db="EMBL/GenBank/DDBJ databases">
        <title>Sorghum-associated microbial communities from plants grown in Nebraska, USA.</title>
        <authorList>
            <person name="Schachtman D."/>
        </authorList>
    </citation>
    <scope>NUCLEOTIDE SEQUENCE [LARGE SCALE GENOMIC DNA]</scope>
    <source>
        <strain evidence="2 3">4272</strain>
    </source>
</reference>
<keyword evidence="3" id="KW-1185">Reference proteome</keyword>
<gene>
    <name evidence="2" type="ORF">J2W56_003988</name>
</gene>